<keyword evidence="1" id="KW-0812">Transmembrane</keyword>
<dbReference type="EMBL" id="MLAK01000844">
    <property type="protein sequence ID" value="OHT03014.1"/>
    <property type="molecule type" value="Genomic_DNA"/>
</dbReference>
<evidence type="ECO:0000256" key="1">
    <source>
        <dbReference type="SAM" id="Phobius"/>
    </source>
</evidence>
<dbReference type="Proteomes" id="UP000179807">
    <property type="component" value="Unassembled WGS sequence"/>
</dbReference>
<proteinExistence type="predicted"/>
<reference evidence="3" key="1">
    <citation type="submission" date="2016-10" db="EMBL/GenBank/DDBJ databases">
        <authorList>
            <person name="Benchimol M."/>
            <person name="Almeida L.G."/>
            <person name="Vasconcelos A.T."/>
            <person name="Perreira-Neves A."/>
            <person name="Rosa I.A."/>
            <person name="Tasca T."/>
            <person name="Bogo M.R."/>
            <person name="de Souza W."/>
        </authorList>
    </citation>
    <scope>NUCLEOTIDE SEQUENCE [LARGE SCALE GENOMIC DNA]</scope>
    <source>
        <strain evidence="3">K</strain>
    </source>
</reference>
<dbReference type="RefSeq" id="XP_068356150.1">
    <property type="nucleotide sequence ID" value="XM_068506943.1"/>
</dbReference>
<keyword evidence="2" id="KW-0732">Signal</keyword>
<keyword evidence="4" id="KW-1185">Reference proteome</keyword>
<name>A0A1J4JZU4_9EUKA</name>
<keyword evidence="1" id="KW-0472">Membrane</keyword>
<keyword evidence="1" id="KW-1133">Transmembrane helix</keyword>
<feature type="chain" id="PRO_5012294858" evidence="2">
    <location>
        <begin position="18"/>
        <end position="1441"/>
    </location>
</feature>
<gene>
    <name evidence="3" type="ORF">TRFO_29721</name>
</gene>
<comment type="caution">
    <text evidence="3">The sequence shown here is derived from an EMBL/GenBank/DDBJ whole genome shotgun (WGS) entry which is preliminary data.</text>
</comment>
<feature type="transmembrane region" description="Helical" evidence="1">
    <location>
        <begin position="1403"/>
        <end position="1426"/>
    </location>
</feature>
<feature type="signal peptide" evidence="2">
    <location>
        <begin position="1"/>
        <end position="17"/>
    </location>
</feature>
<sequence>MLLTFIFILSLKTVVVCNDDEVICTPAGLPELPQDATFYPHISTSFTNQALFGSYEDTRAYYVFGKPAMISFPSMFSATSKLQEINFYAPYEWIEIECGSNIEPHANESNFRKVSKMSKIKSNKDYQNSPNDSKHYYVDEENKSICTENIIVTLTYPSPYRIKLYNLTRVKLNILNYVDLSTPFNSQLNTMFFFSNGGEIIPNNQIFMKTNDYSISVHEIKPYYKLMISHSSAINIYAFADEAKEYSLVIYDGKIKFFDTEFGIQGPFVSYDGHYQCIFTKYSDYSKPILIKRGIDRSITLQSSYNFEVHYKEQAHELGIEDHTILFGVDDSFVNKELDKALTIKVYIKSPNLHVLIMPIEGVDFRYSVYSYDGTLIESVPVETSVVLYSNIDLVDKKASSLLLFHKYVDQEDLDSFFMTFGKVKTLNIYFDLPELSINFSQINMLTEMVISSNATNESVLYIVDPPKSYATYFALGGNITFLPDKVDLISRPEENGGFITNPEKINYLRIFCNLPNVETCPEVPQDKSVFFIYFMNPDLNALQTIYHFLFVNDSHLVIIGAYDIIMINYQEEGKINTKDLIFHLDVQYITSDLFSPLPPIIQFEIDPSVTSLPNITLYYQNELASHYIKFDDSFKRDIGKPFEVKAYINRNKNLHCLDPPLWVTYMAYDVDEPDNILDKSPITSENLGLCVPGTGCTGLIFPSSMDIFVYITDTTMYDFEMTQLNNRLTNSLNFSHTVYIIYASLLPGVTESYNVNVFDKAGLYKVKGTLHFVNERAIYPVSISIEQTEPNQADTWIIDNLTIMSGSNWNVRNITMVNSGKLISFGSSCKYLELDHINLGYLATMTFEEILIRLTVYTTCTIKIKKDKIIIDNYEGFIPATLKKATIVITQYTNITEISQITIDTDENDSPINISFICEHLTTNISLRFTSTFTKIANSPLYVFLSFDLFDVLINNVRNPVKLIHYDHKGKIVELFPITPNDITICYSNDTFLCREKYYEITNRKFSGLYSDNDYRRDGVNNSIGLLYNVSKFEKNTNYFFKHINTEHDLESFIESIENTIENFTILTNNNISSVDISHFKVKDDNFYLWVEGLKSSQHDLFETDSFISVSDFSREEQNSFLEDNSEINLDQLNNILLMENDVLPNKTISITFYNTSHLNFKEFAIQSCSVNIKSDDNEVFFSNKIIVNEGKLSVHNLKADVLKTPVFGYHSINGTVKNVIFNYTNVLVQSVPLISIKNYEPFMNITFSSKGIFLDTNFVSYYPFNSDNVTYELVFNKTSTLVLSISDFPSQDKNDVLSTENLEFYFRIIFYELKKGYIDSREINLKFDESWNKIQNGNYSQNMTKNIILYFSTNLNNKINYVLQEKPSFIDLNIHSVGNGINRPTPTVTMDVNIRTAPQQLFIAIISFAVIVIVIVLAGIIVVYQIKLKKSKQHYVIDE</sequence>
<organism evidence="3 4">
    <name type="scientific">Tritrichomonas foetus</name>
    <dbReference type="NCBI Taxonomy" id="1144522"/>
    <lineage>
        <taxon>Eukaryota</taxon>
        <taxon>Metamonada</taxon>
        <taxon>Parabasalia</taxon>
        <taxon>Tritrichomonadida</taxon>
        <taxon>Tritrichomonadidae</taxon>
        <taxon>Tritrichomonas</taxon>
    </lineage>
</organism>
<accession>A0A1J4JZU4</accession>
<protein>
    <submittedName>
        <fullName evidence="3">Uncharacterized protein</fullName>
    </submittedName>
</protein>
<evidence type="ECO:0000313" key="4">
    <source>
        <dbReference type="Proteomes" id="UP000179807"/>
    </source>
</evidence>
<evidence type="ECO:0000256" key="2">
    <source>
        <dbReference type="SAM" id="SignalP"/>
    </source>
</evidence>
<dbReference type="VEuPathDB" id="TrichDB:TRFO_29721"/>
<evidence type="ECO:0000313" key="3">
    <source>
        <dbReference type="EMBL" id="OHT03014.1"/>
    </source>
</evidence>
<dbReference type="GeneID" id="94841647"/>